<feature type="transmembrane region" description="Helical" evidence="2">
    <location>
        <begin position="70"/>
        <end position="91"/>
    </location>
</feature>
<evidence type="ECO:0000256" key="2">
    <source>
        <dbReference type="SAM" id="Phobius"/>
    </source>
</evidence>
<dbReference type="InterPro" id="IPR038602">
    <property type="entry name" value="Mite_allergen_7_sf"/>
</dbReference>
<proteinExistence type="predicted"/>
<keyword evidence="2" id="KW-0472">Membrane</keyword>
<sequence length="994" mass="106724">YKHETEQVEQHHGQRRVGLQTNDDVAFSKLLAKYHSKLAAGLSPDVSIVKVLRIDFGMLLLLDCRSRLHVWRQMVLVLMMMVMTAVAMVMVMRQVQMEMMIPMVMDKGSCSMSCLGFCGGCCVDVDSCRSAPLQVPGGVRCSANSRSRSPERADELSELEAARPVLSRIQLVGWQLRLADFSLAVVGWQFSGWQFSRLAIVDWQLSLAVVGWQFSGWQFSRWQLSLAVVGWQLSAGSFRLAVFSAGIVGSFGCSFLGWQLSLAVSGWQLSLAVFRLAVFSAGNCRLAVVDWQLSAGSCRLAIVGWQFSGWQLSAGSFPASSWDLEADFERSERLLRDQSDNEELQLRLLDQLEPKKNTLLRGRELVTDLSGHAVRRVRPHNVGFGDICGIGGNAAFVFVSSGNKIAAFSKATWQMKTVITLSQLPDARLGNPTTHDNCILTGSNQVHRVRIDTQQPSRLSVPASQQFDQPANVAIDCRGRLFTMENRQTPDKQRQLEHKLVTGTYRQLHREREAEWPRVAVGCGQADSGAAMRWSDEALIPGWDVTVGSRVPTEAQLDALDVVVIHSAHADQFDNATQGGSQLVADPAVHHLGDDAGHGFADRAQHLRFESAANGDAQAAQTVQADLAQDGAGAGNSQIVGDAEESAEILQSGFDASCDLDAAPGHASSQGASDVGPEEALQGEHGARLAQRGVASAPHGGQIAQLAVDGGGALDPDEADLLAEANLLVQHADHVGVGVAQVLGEALEQGVHLLIGQDHVAVGGAGQSQGQSGDAEMLHLLVIASLCLTSLAGPAQHSSPQIQANQQMDAIIRVLTKTLKETNNHIVNVVDEKISFSKKVLLVTITGSASIFGQLGDLSTLRRVGDAHLSLSGRVMTLQGVFGADIGGNLKAAVSWNGIDVAAGVGVTLKDFRAFMRATQNLGSPGSIPDLQEVRLQSIGALSLSILGLGVLEWVFGPISNAMLDILIKVMDSWVGTQLFNILKTVLRLIGQLG</sequence>
<dbReference type="Pfam" id="PF16984">
    <property type="entry name" value="Grp7_allergen"/>
    <property type="match status" value="1"/>
</dbReference>
<accession>A0A1I8H6Z5</accession>
<keyword evidence="2" id="KW-0812">Transmembrane</keyword>
<dbReference type="WBParaSite" id="maker-uti_cns_0004746-snap-gene-0.6-mRNA-1">
    <property type="protein sequence ID" value="maker-uti_cns_0004746-snap-gene-0.6-mRNA-1"/>
    <property type="gene ID" value="maker-uti_cns_0004746-snap-gene-0.6"/>
</dbReference>
<evidence type="ECO:0000313" key="3">
    <source>
        <dbReference type="Proteomes" id="UP000095280"/>
    </source>
</evidence>
<protein>
    <submittedName>
        <fullName evidence="4">DUF1758 domain-containing protein</fullName>
    </submittedName>
</protein>
<reference evidence="4" key="1">
    <citation type="submission" date="2016-11" db="UniProtKB">
        <authorList>
            <consortium name="WormBaseParasite"/>
        </authorList>
    </citation>
    <scope>IDENTIFICATION</scope>
</reference>
<keyword evidence="3" id="KW-1185">Reference proteome</keyword>
<dbReference type="Gene3D" id="3.15.10.50">
    <property type="match status" value="1"/>
</dbReference>
<dbReference type="Proteomes" id="UP000095280">
    <property type="component" value="Unplaced"/>
</dbReference>
<keyword evidence="2" id="KW-1133">Transmembrane helix</keyword>
<evidence type="ECO:0000256" key="1">
    <source>
        <dbReference type="SAM" id="MobiDB-lite"/>
    </source>
</evidence>
<evidence type="ECO:0000313" key="4">
    <source>
        <dbReference type="WBParaSite" id="maker-uti_cns_0004746-snap-gene-0.6-mRNA-1"/>
    </source>
</evidence>
<organism evidence="3 4">
    <name type="scientific">Macrostomum lignano</name>
    <dbReference type="NCBI Taxonomy" id="282301"/>
    <lineage>
        <taxon>Eukaryota</taxon>
        <taxon>Metazoa</taxon>
        <taxon>Spiralia</taxon>
        <taxon>Lophotrochozoa</taxon>
        <taxon>Platyhelminthes</taxon>
        <taxon>Rhabditophora</taxon>
        <taxon>Macrostomorpha</taxon>
        <taxon>Macrostomida</taxon>
        <taxon>Macrostomidae</taxon>
        <taxon>Macrostomum</taxon>
    </lineage>
</organism>
<feature type="region of interest" description="Disordered" evidence="1">
    <location>
        <begin position="660"/>
        <end position="694"/>
    </location>
</feature>
<dbReference type="AlphaFoldDB" id="A0A1I8H6Z5"/>
<dbReference type="InterPro" id="IPR020234">
    <property type="entry name" value="Mite_allergen_group-7"/>
</dbReference>
<name>A0A1I8H6Z5_9PLAT</name>